<evidence type="ECO:0000256" key="1">
    <source>
        <dbReference type="SAM" id="SignalP"/>
    </source>
</evidence>
<dbReference type="EMBL" id="BJWL01000018">
    <property type="protein sequence ID" value="GFZ06356.1"/>
    <property type="molecule type" value="Genomic_DNA"/>
</dbReference>
<accession>A0A7J0G6E4</accession>
<dbReference type="AlphaFoldDB" id="A0A7J0G6E4"/>
<evidence type="ECO:0000313" key="2">
    <source>
        <dbReference type="EMBL" id="GFZ06356.1"/>
    </source>
</evidence>
<organism evidence="2 3">
    <name type="scientific">Actinidia rufa</name>
    <dbReference type="NCBI Taxonomy" id="165716"/>
    <lineage>
        <taxon>Eukaryota</taxon>
        <taxon>Viridiplantae</taxon>
        <taxon>Streptophyta</taxon>
        <taxon>Embryophyta</taxon>
        <taxon>Tracheophyta</taxon>
        <taxon>Spermatophyta</taxon>
        <taxon>Magnoliopsida</taxon>
        <taxon>eudicotyledons</taxon>
        <taxon>Gunneridae</taxon>
        <taxon>Pentapetalae</taxon>
        <taxon>asterids</taxon>
        <taxon>Ericales</taxon>
        <taxon>Actinidiaceae</taxon>
        <taxon>Actinidia</taxon>
    </lineage>
</organism>
<name>A0A7J0G6E4_9ERIC</name>
<sequence length="221" mass="24197">MFGMFISVAVCVAVGESVLVIRPIADALAAGGEYCRWKDKVCVRAEVGRREAGYYDHLAWSRAQHGIVAFNIPPLIVATQLRRGSQTPPQPWLLGAPRNRRCAFDGVGVVVEVDCSRKICSGAQFAATMSIGGVVLDCVVENWRLRSGEEGQWWLSDNDGEATLMAGFLASNYCYYCLLQRIVTANDDDGGDSISVGWDGLFMWVAANGRRRTDGGDVRRK</sequence>
<comment type="caution">
    <text evidence="2">The sequence shown here is derived from an EMBL/GenBank/DDBJ whole genome shotgun (WGS) entry which is preliminary data.</text>
</comment>
<keyword evidence="3" id="KW-1185">Reference proteome</keyword>
<reference evidence="2 3" key="1">
    <citation type="submission" date="2019-07" db="EMBL/GenBank/DDBJ databases">
        <title>De Novo Assembly of kiwifruit Actinidia rufa.</title>
        <authorList>
            <person name="Sugita-Konishi S."/>
            <person name="Sato K."/>
            <person name="Mori E."/>
            <person name="Abe Y."/>
            <person name="Kisaki G."/>
            <person name="Hamano K."/>
            <person name="Suezawa K."/>
            <person name="Otani M."/>
            <person name="Fukuda T."/>
            <person name="Manabe T."/>
            <person name="Gomi K."/>
            <person name="Tabuchi M."/>
            <person name="Akimitsu K."/>
            <person name="Kataoka I."/>
        </authorList>
    </citation>
    <scope>NUCLEOTIDE SEQUENCE [LARGE SCALE GENOMIC DNA]</scope>
    <source>
        <strain evidence="3">cv. Fuchu</strain>
    </source>
</reference>
<evidence type="ECO:0000313" key="3">
    <source>
        <dbReference type="Proteomes" id="UP000585474"/>
    </source>
</evidence>
<proteinExistence type="predicted"/>
<feature type="chain" id="PRO_5029903149" evidence="1">
    <location>
        <begin position="16"/>
        <end position="221"/>
    </location>
</feature>
<keyword evidence="1" id="KW-0732">Signal</keyword>
<dbReference type="Proteomes" id="UP000585474">
    <property type="component" value="Unassembled WGS sequence"/>
</dbReference>
<gene>
    <name evidence="2" type="ORF">Acr_18g0005260</name>
</gene>
<protein>
    <submittedName>
        <fullName evidence="2">Uncharacterized protein</fullName>
    </submittedName>
</protein>
<dbReference type="OrthoDB" id="539709at2759"/>
<feature type="signal peptide" evidence="1">
    <location>
        <begin position="1"/>
        <end position="15"/>
    </location>
</feature>